<comment type="caution">
    <text evidence="2">The sequence shown here is derived from an EMBL/GenBank/DDBJ whole genome shotgun (WGS) entry which is preliminary data.</text>
</comment>
<accession>A0AAD9D769</accession>
<sequence length="203" mass="22689">MPRSMTKKPPQLLPNATSTVTDLSTDVIEMIFGNLPQIDIMRARVCRKWRQAARNAIAPLTEFKVDTARQYNAMEAMVIPFLIHSRLCSKVSITGKNPSTMERTHEDEAECTANYTTHDIGIVSNFTMLIHLEILGATLSGRYPFLFSIASRLDRLKMINCGGLLLLWHLDDLATSSALKELHCEGTPVKGNIKCLKESSKII</sequence>
<evidence type="ECO:0000259" key="1">
    <source>
        <dbReference type="Pfam" id="PF00646"/>
    </source>
</evidence>
<dbReference type="CDD" id="cd09917">
    <property type="entry name" value="F-box_SF"/>
    <property type="match status" value="1"/>
</dbReference>
<evidence type="ECO:0000313" key="3">
    <source>
        <dbReference type="Proteomes" id="UP001224775"/>
    </source>
</evidence>
<reference evidence="2" key="1">
    <citation type="submission" date="2023-06" db="EMBL/GenBank/DDBJ databases">
        <title>Survivors Of The Sea: Transcriptome response of Skeletonema marinoi to long-term dormancy.</title>
        <authorList>
            <person name="Pinder M.I.M."/>
            <person name="Kourtchenko O."/>
            <person name="Robertson E.K."/>
            <person name="Larsson T."/>
            <person name="Maumus F."/>
            <person name="Osuna-Cruz C.M."/>
            <person name="Vancaester E."/>
            <person name="Stenow R."/>
            <person name="Vandepoele K."/>
            <person name="Ploug H."/>
            <person name="Bruchert V."/>
            <person name="Godhe A."/>
            <person name="Topel M."/>
        </authorList>
    </citation>
    <scope>NUCLEOTIDE SEQUENCE</scope>
    <source>
        <strain evidence="2">R05AC</strain>
    </source>
</reference>
<dbReference type="AlphaFoldDB" id="A0AAD9D769"/>
<name>A0AAD9D769_9STRA</name>
<keyword evidence="3" id="KW-1185">Reference proteome</keyword>
<proteinExistence type="predicted"/>
<evidence type="ECO:0000313" key="2">
    <source>
        <dbReference type="EMBL" id="KAK1735435.1"/>
    </source>
</evidence>
<dbReference type="Proteomes" id="UP001224775">
    <property type="component" value="Unassembled WGS sequence"/>
</dbReference>
<dbReference type="EMBL" id="JATAAI010000034">
    <property type="protein sequence ID" value="KAK1735435.1"/>
    <property type="molecule type" value="Genomic_DNA"/>
</dbReference>
<dbReference type="Pfam" id="PF00646">
    <property type="entry name" value="F-box"/>
    <property type="match status" value="1"/>
</dbReference>
<protein>
    <recommendedName>
        <fullName evidence="1">F-box domain-containing protein</fullName>
    </recommendedName>
</protein>
<dbReference type="InterPro" id="IPR036047">
    <property type="entry name" value="F-box-like_dom_sf"/>
</dbReference>
<dbReference type="Gene3D" id="1.20.1280.50">
    <property type="match status" value="1"/>
</dbReference>
<feature type="domain" description="F-box" evidence="1">
    <location>
        <begin position="22"/>
        <end position="55"/>
    </location>
</feature>
<gene>
    <name evidence="2" type="ORF">QTG54_014049</name>
</gene>
<dbReference type="InterPro" id="IPR001810">
    <property type="entry name" value="F-box_dom"/>
</dbReference>
<dbReference type="SUPFAM" id="SSF81383">
    <property type="entry name" value="F-box domain"/>
    <property type="match status" value="1"/>
</dbReference>
<organism evidence="2 3">
    <name type="scientific">Skeletonema marinoi</name>
    <dbReference type="NCBI Taxonomy" id="267567"/>
    <lineage>
        <taxon>Eukaryota</taxon>
        <taxon>Sar</taxon>
        <taxon>Stramenopiles</taxon>
        <taxon>Ochrophyta</taxon>
        <taxon>Bacillariophyta</taxon>
        <taxon>Coscinodiscophyceae</taxon>
        <taxon>Thalassiosirophycidae</taxon>
        <taxon>Thalassiosirales</taxon>
        <taxon>Skeletonemataceae</taxon>
        <taxon>Skeletonema</taxon>
        <taxon>Skeletonema marinoi-dohrnii complex</taxon>
    </lineage>
</organism>